<feature type="compositionally biased region" description="Basic residues" evidence="1">
    <location>
        <begin position="149"/>
        <end position="159"/>
    </location>
</feature>
<gene>
    <name evidence="3" type="ORF">KKP3000_003761</name>
</gene>
<feature type="region of interest" description="Disordered" evidence="1">
    <location>
        <begin position="130"/>
        <end position="159"/>
    </location>
</feature>
<reference evidence="3 4" key="1">
    <citation type="journal article" date="2024" name="Int. J. Mol. Sci.">
        <title>Exploration of Alicyclobacillus spp. Genome in Search of Antibiotic Resistance.</title>
        <authorList>
            <person name="Bucka-Kolendo J."/>
            <person name="Kiousi D.E."/>
            <person name="Dekowska A."/>
            <person name="Mikolajczuk-Szczyrba A."/>
            <person name="Karadedos D.M."/>
            <person name="Michael P."/>
            <person name="Galanis A."/>
            <person name="Sokolowska B."/>
        </authorList>
    </citation>
    <scope>NUCLEOTIDE SEQUENCE [LARGE SCALE GENOMIC DNA]</scope>
    <source>
        <strain evidence="3 4">KKP 3000</strain>
    </source>
</reference>
<evidence type="ECO:0000313" key="3">
    <source>
        <dbReference type="EMBL" id="MFB5190316.1"/>
    </source>
</evidence>
<sequence length="159" mass="18730">MWYWIIIGGILVIVIAVYTVVFIFARKRQKAFDAQYLAMKERHEVFVLNKRRLRERGQSGVTKYVPFRTYQVVGRVTVGQTMKGVHMNRVQNVTFRTTKEEYDKIQINHKYRMDIMGNYIGNVVSEVQSKRAQQAQRKSKAQAVEDKPKRRFLRRGGNS</sequence>
<dbReference type="Proteomes" id="UP001579974">
    <property type="component" value="Unassembled WGS sequence"/>
</dbReference>
<organism evidence="3 4">
    <name type="scientific">Alicyclobacillus fastidiosus</name>
    <dbReference type="NCBI Taxonomy" id="392011"/>
    <lineage>
        <taxon>Bacteria</taxon>
        <taxon>Bacillati</taxon>
        <taxon>Bacillota</taxon>
        <taxon>Bacilli</taxon>
        <taxon>Bacillales</taxon>
        <taxon>Alicyclobacillaceae</taxon>
        <taxon>Alicyclobacillus</taxon>
    </lineage>
</organism>
<name>A0ABV5ADN9_9BACL</name>
<accession>A0ABV5ADN9</accession>
<evidence type="ECO:0000256" key="1">
    <source>
        <dbReference type="SAM" id="MobiDB-lite"/>
    </source>
</evidence>
<dbReference type="RefSeq" id="WP_275473632.1">
    <property type="nucleotide sequence ID" value="NZ_CP162940.1"/>
</dbReference>
<evidence type="ECO:0000313" key="4">
    <source>
        <dbReference type="Proteomes" id="UP001579974"/>
    </source>
</evidence>
<keyword evidence="4" id="KW-1185">Reference proteome</keyword>
<dbReference type="EMBL" id="JBDXSU010000005">
    <property type="protein sequence ID" value="MFB5190316.1"/>
    <property type="molecule type" value="Genomic_DNA"/>
</dbReference>
<keyword evidence="2" id="KW-0812">Transmembrane</keyword>
<keyword evidence="2" id="KW-1133">Transmembrane helix</keyword>
<protein>
    <submittedName>
        <fullName evidence="3">Uncharacterized protein</fullName>
    </submittedName>
</protein>
<comment type="caution">
    <text evidence="3">The sequence shown here is derived from an EMBL/GenBank/DDBJ whole genome shotgun (WGS) entry which is preliminary data.</text>
</comment>
<feature type="transmembrane region" description="Helical" evidence="2">
    <location>
        <begin position="6"/>
        <end position="25"/>
    </location>
</feature>
<keyword evidence="2" id="KW-0472">Membrane</keyword>
<proteinExistence type="predicted"/>
<evidence type="ECO:0000256" key="2">
    <source>
        <dbReference type="SAM" id="Phobius"/>
    </source>
</evidence>